<dbReference type="GO" id="GO:0008703">
    <property type="term" value="F:5-amino-6-(5-phosphoribosylamino)uracil reductase activity"/>
    <property type="evidence" value="ECO:0007669"/>
    <property type="project" value="InterPro"/>
</dbReference>
<dbReference type="InterPro" id="IPR050765">
    <property type="entry name" value="Riboflavin_Biosynth_HTPR"/>
</dbReference>
<dbReference type="RefSeq" id="WP_073129919.1">
    <property type="nucleotide sequence ID" value="NZ_FQWQ01000001.1"/>
</dbReference>
<protein>
    <submittedName>
        <fullName evidence="2">Dihydrofolate reductase</fullName>
    </submittedName>
</protein>
<dbReference type="AlphaFoldDB" id="A0A1M5JM03"/>
<evidence type="ECO:0000313" key="3">
    <source>
        <dbReference type="Proteomes" id="UP000184212"/>
    </source>
</evidence>
<dbReference type="PANTHER" id="PTHR38011:SF11">
    <property type="entry name" value="2,5-DIAMINO-6-RIBOSYLAMINO-4(3H)-PYRIMIDINONE 5'-PHOSPHATE REDUCTASE"/>
    <property type="match status" value="1"/>
</dbReference>
<dbReference type="PANTHER" id="PTHR38011">
    <property type="entry name" value="DIHYDROFOLATE REDUCTASE FAMILY PROTEIN (AFU_ORTHOLOGUE AFUA_8G06820)"/>
    <property type="match status" value="1"/>
</dbReference>
<evidence type="ECO:0000259" key="1">
    <source>
        <dbReference type="Pfam" id="PF01872"/>
    </source>
</evidence>
<name>A0A1M5JM03_9BACT</name>
<dbReference type="InterPro" id="IPR024072">
    <property type="entry name" value="DHFR-like_dom_sf"/>
</dbReference>
<organism evidence="2 3">
    <name type="scientific">Chryseolinea serpens</name>
    <dbReference type="NCBI Taxonomy" id="947013"/>
    <lineage>
        <taxon>Bacteria</taxon>
        <taxon>Pseudomonadati</taxon>
        <taxon>Bacteroidota</taxon>
        <taxon>Cytophagia</taxon>
        <taxon>Cytophagales</taxon>
        <taxon>Fulvivirgaceae</taxon>
        <taxon>Chryseolinea</taxon>
    </lineage>
</organism>
<dbReference type="STRING" id="947013.SAMN04488109_0156"/>
<evidence type="ECO:0000313" key="2">
    <source>
        <dbReference type="EMBL" id="SHG41607.1"/>
    </source>
</evidence>
<dbReference type="Proteomes" id="UP000184212">
    <property type="component" value="Unassembled WGS sequence"/>
</dbReference>
<dbReference type="Gene3D" id="3.40.430.10">
    <property type="entry name" value="Dihydrofolate Reductase, subunit A"/>
    <property type="match status" value="1"/>
</dbReference>
<dbReference type="GO" id="GO:0009231">
    <property type="term" value="P:riboflavin biosynthetic process"/>
    <property type="evidence" value="ECO:0007669"/>
    <property type="project" value="InterPro"/>
</dbReference>
<dbReference type="Pfam" id="PF01872">
    <property type="entry name" value="RibD_C"/>
    <property type="match status" value="1"/>
</dbReference>
<accession>A0A1M5JM03</accession>
<reference evidence="2 3" key="1">
    <citation type="submission" date="2016-11" db="EMBL/GenBank/DDBJ databases">
        <authorList>
            <person name="Jaros S."/>
            <person name="Januszkiewicz K."/>
            <person name="Wedrychowicz H."/>
        </authorList>
    </citation>
    <scope>NUCLEOTIDE SEQUENCE [LARGE SCALE GENOMIC DNA]</scope>
    <source>
        <strain evidence="2 3">DSM 24574</strain>
    </source>
</reference>
<dbReference type="OrthoDB" id="195113at2"/>
<dbReference type="SUPFAM" id="SSF53597">
    <property type="entry name" value="Dihydrofolate reductase-like"/>
    <property type="match status" value="1"/>
</dbReference>
<dbReference type="InterPro" id="IPR002734">
    <property type="entry name" value="RibDG_C"/>
</dbReference>
<sequence length="189" mass="21657">MSKIILCMHTSLDGFVAGPKGEMDWISHNADMFDFVGKLTDHANTALYGRVTYQMMDSYWPAAGDQPNASKHDIEHSQWYNRVTKVVLSRSMKNEKRERTKFVSDRVQEEITNLKQNANGNILIFGSPSASHTLMAFDLIDDYWLFVNPVLLGVGIPLFAKIKDRMPLHFVETKTFAEVVCLHYERKRA</sequence>
<dbReference type="EMBL" id="FQWQ01000001">
    <property type="protein sequence ID" value="SHG41607.1"/>
    <property type="molecule type" value="Genomic_DNA"/>
</dbReference>
<feature type="domain" description="Bacterial bifunctional deaminase-reductase C-terminal" evidence="1">
    <location>
        <begin position="3"/>
        <end position="182"/>
    </location>
</feature>
<keyword evidence="3" id="KW-1185">Reference proteome</keyword>
<gene>
    <name evidence="2" type="ORF">SAMN04488109_0156</name>
</gene>
<proteinExistence type="predicted"/>